<dbReference type="Pfam" id="PF13377">
    <property type="entry name" value="Peripla_BP_3"/>
    <property type="match status" value="1"/>
</dbReference>
<sequence>MAKGNKRLSIAHLAQELGLSASTISRALNNAPDVSEATKAQVWTLAEKLHYQPNGLAAALRRGRSNVLGVIVPHITGAFFPAVVHGMEEEASKEGFNVMICQTNEEVAREKKQVEVLLKGQVDGILVAMSKTTYDFAHFERVRSKNIPLVFFDRMPNLANACAVVSDDYRGAYQAVEHLIKQGCRRIAHMAGHQTVSTTHNRYRAYRDALAAHGLPYKEELVIHLPNPSTEAGAQAMTTLLQQPVWPDAVFTAYDFPAVGALEVLDARGIRVPEDIALVGYSDEPFTTMLKPRLTSVDQRAKQMGEAVIQLFLQLLKRPGYGTGQRITLKPQLLIRESSLQKKIFVEKNE</sequence>
<feature type="domain" description="HTH lacI-type" evidence="4">
    <location>
        <begin position="8"/>
        <end position="62"/>
    </location>
</feature>
<dbReference type="InterPro" id="IPR000843">
    <property type="entry name" value="HTH_LacI"/>
</dbReference>
<dbReference type="InterPro" id="IPR046335">
    <property type="entry name" value="LacI/GalR-like_sensor"/>
</dbReference>
<keyword evidence="6" id="KW-1185">Reference proteome</keyword>
<dbReference type="EMBL" id="MTSE01000027">
    <property type="protein sequence ID" value="OUJ70005.1"/>
    <property type="molecule type" value="Genomic_DNA"/>
</dbReference>
<dbReference type="PANTHER" id="PTHR30146:SF109">
    <property type="entry name" value="HTH-TYPE TRANSCRIPTIONAL REGULATOR GALS"/>
    <property type="match status" value="1"/>
</dbReference>
<dbReference type="GO" id="GO:0003700">
    <property type="term" value="F:DNA-binding transcription factor activity"/>
    <property type="evidence" value="ECO:0007669"/>
    <property type="project" value="TreeGrafter"/>
</dbReference>
<dbReference type="Pfam" id="PF00356">
    <property type="entry name" value="LacI"/>
    <property type="match status" value="1"/>
</dbReference>
<dbReference type="PROSITE" id="PS50932">
    <property type="entry name" value="HTH_LACI_2"/>
    <property type="match status" value="1"/>
</dbReference>
<evidence type="ECO:0000259" key="4">
    <source>
        <dbReference type="PROSITE" id="PS50932"/>
    </source>
</evidence>
<dbReference type="Proteomes" id="UP000194873">
    <property type="component" value="Unassembled WGS sequence"/>
</dbReference>
<dbReference type="Gene3D" id="3.40.50.2300">
    <property type="match status" value="2"/>
</dbReference>
<keyword evidence="2" id="KW-0238">DNA-binding</keyword>
<evidence type="ECO:0000256" key="2">
    <source>
        <dbReference type="ARBA" id="ARBA00023125"/>
    </source>
</evidence>
<accession>A0A243W6J9</accession>
<dbReference type="Gene3D" id="1.10.260.40">
    <property type="entry name" value="lambda repressor-like DNA-binding domains"/>
    <property type="match status" value="1"/>
</dbReference>
<dbReference type="SUPFAM" id="SSF53822">
    <property type="entry name" value="Periplasmic binding protein-like I"/>
    <property type="match status" value="1"/>
</dbReference>
<gene>
    <name evidence="5" type="ORF">BXP70_25355</name>
</gene>
<keyword evidence="3" id="KW-0804">Transcription</keyword>
<dbReference type="SMART" id="SM00354">
    <property type="entry name" value="HTH_LACI"/>
    <property type="match status" value="1"/>
</dbReference>
<dbReference type="SUPFAM" id="SSF47413">
    <property type="entry name" value="lambda repressor-like DNA-binding domains"/>
    <property type="match status" value="1"/>
</dbReference>
<organism evidence="5 6">
    <name type="scientific">Hymenobacter crusticola</name>
    <dbReference type="NCBI Taxonomy" id="1770526"/>
    <lineage>
        <taxon>Bacteria</taxon>
        <taxon>Pseudomonadati</taxon>
        <taxon>Bacteroidota</taxon>
        <taxon>Cytophagia</taxon>
        <taxon>Cytophagales</taxon>
        <taxon>Hymenobacteraceae</taxon>
        <taxon>Hymenobacter</taxon>
    </lineage>
</organism>
<dbReference type="GO" id="GO:0000976">
    <property type="term" value="F:transcription cis-regulatory region binding"/>
    <property type="evidence" value="ECO:0007669"/>
    <property type="project" value="TreeGrafter"/>
</dbReference>
<protein>
    <recommendedName>
        <fullName evidence="4">HTH lacI-type domain-containing protein</fullName>
    </recommendedName>
</protein>
<dbReference type="AlphaFoldDB" id="A0A243W6J9"/>
<proteinExistence type="predicted"/>
<dbReference type="CDD" id="cd06267">
    <property type="entry name" value="PBP1_LacI_sugar_binding-like"/>
    <property type="match status" value="1"/>
</dbReference>
<dbReference type="RefSeq" id="WP_086596922.1">
    <property type="nucleotide sequence ID" value="NZ_MTSE01000027.1"/>
</dbReference>
<dbReference type="PANTHER" id="PTHR30146">
    <property type="entry name" value="LACI-RELATED TRANSCRIPTIONAL REPRESSOR"/>
    <property type="match status" value="1"/>
</dbReference>
<evidence type="ECO:0000256" key="3">
    <source>
        <dbReference type="ARBA" id="ARBA00023163"/>
    </source>
</evidence>
<dbReference type="CDD" id="cd01392">
    <property type="entry name" value="HTH_LacI"/>
    <property type="match status" value="1"/>
</dbReference>
<keyword evidence="1" id="KW-0805">Transcription regulation</keyword>
<dbReference type="OrthoDB" id="891936at2"/>
<comment type="caution">
    <text evidence="5">The sequence shown here is derived from an EMBL/GenBank/DDBJ whole genome shotgun (WGS) entry which is preliminary data.</text>
</comment>
<name>A0A243W6J9_9BACT</name>
<reference evidence="5 6" key="1">
    <citation type="submission" date="2017-01" db="EMBL/GenBank/DDBJ databases">
        <title>A new Hymenobacter.</title>
        <authorList>
            <person name="Liang Y."/>
            <person name="Feng F."/>
        </authorList>
    </citation>
    <scope>NUCLEOTIDE SEQUENCE [LARGE SCALE GENOMIC DNA]</scope>
    <source>
        <strain evidence="5">MIMBbqt21</strain>
    </source>
</reference>
<dbReference type="InterPro" id="IPR028082">
    <property type="entry name" value="Peripla_BP_I"/>
</dbReference>
<evidence type="ECO:0000313" key="5">
    <source>
        <dbReference type="EMBL" id="OUJ70005.1"/>
    </source>
</evidence>
<evidence type="ECO:0000313" key="6">
    <source>
        <dbReference type="Proteomes" id="UP000194873"/>
    </source>
</evidence>
<evidence type="ECO:0000256" key="1">
    <source>
        <dbReference type="ARBA" id="ARBA00023015"/>
    </source>
</evidence>
<dbReference type="InterPro" id="IPR010982">
    <property type="entry name" value="Lambda_DNA-bd_dom_sf"/>
</dbReference>